<evidence type="ECO:0000256" key="1">
    <source>
        <dbReference type="SAM" id="MobiDB-lite"/>
    </source>
</evidence>
<comment type="caution">
    <text evidence="2">The sequence shown here is derived from an EMBL/GenBank/DDBJ whole genome shotgun (WGS) entry which is preliminary data.</text>
</comment>
<feature type="region of interest" description="Disordered" evidence="1">
    <location>
        <begin position="136"/>
        <end position="166"/>
    </location>
</feature>
<gene>
    <name evidence="2" type="ORF">TNCV_1813321</name>
</gene>
<sequence>MRTVDDVTNDFRAIIDNENLVPEITPYLKRLARISSEVRERIEEKQDQRKTFYDKRHRPGPLYHSGDKVWVTLHPLSNAAHKKTAKFMPKRDGPYIIVTQRSPTTYEVANPTNPHEVLGPYHSSALRPCIDKEATAVMPLRKRGRPKKDNSAGSSSRTPSPGRMDK</sequence>
<proteinExistence type="predicted"/>
<protein>
    <submittedName>
        <fullName evidence="2">Integrase catalytic domain-containing protein</fullName>
    </submittedName>
</protein>
<keyword evidence="3" id="KW-1185">Reference proteome</keyword>
<dbReference type="EMBL" id="BMAU01021389">
    <property type="protein sequence ID" value="GFY29755.1"/>
    <property type="molecule type" value="Genomic_DNA"/>
</dbReference>
<evidence type="ECO:0000313" key="3">
    <source>
        <dbReference type="Proteomes" id="UP000887159"/>
    </source>
</evidence>
<accession>A0A8X6W7V4</accession>
<evidence type="ECO:0000313" key="2">
    <source>
        <dbReference type="EMBL" id="GFY29755.1"/>
    </source>
</evidence>
<dbReference type="AlphaFoldDB" id="A0A8X6W7V4"/>
<reference evidence="2" key="1">
    <citation type="submission" date="2020-08" db="EMBL/GenBank/DDBJ databases">
        <title>Multicomponent nature underlies the extraordinary mechanical properties of spider dragline silk.</title>
        <authorList>
            <person name="Kono N."/>
            <person name="Nakamura H."/>
            <person name="Mori M."/>
            <person name="Yoshida Y."/>
            <person name="Ohtoshi R."/>
            <person name="Malay A.D."/>
            <person name="Moran D.A.P."/>
            <person name="Tomita M."/>
            <person name="Numata K."/>
            <person name="Arakawa K."/>
        </authorList>
    </citation>
    <scope>NUCLEOTIDE SEQUENCE</scope>
</reference>
<name>A0A8X6W7V4_TRICX</name>
<organism evidence="2 3">
    <name type="scientific">Trichonephila clavipes</name>
    <name type="common">Golden silk orbweaver</name>
    <name type="synonym">Nephila clavipes</name>
    <dbReference type="NCBI Taxonomy" id="2585209"/>
    <lineage>
        <taxon>Eukaryota</taxon>
        <taxon>Metazoa</taxon>
        <taxon>Ecdysozoa</taxon>
        <taxon>Arthropoda</taxon>
        <taxon>Chelicerata</taxon>
        <taxon>Arachnida</taxon>
        <taxon>Araneae</taxon>
        <taxon>Araneomorphae</taxon>
        <taxon>Entelegynae</taxon>
        <taxon>Araneoidea</taxon>
        <taxon>Nephilidae</taxon>
        <taxon>Trichonephila</taxon>
    </lineage>
</organism>
<dbReference type="Proteomes" id="UP000887159">
    <property type="component" value="Unassembled WGS sequence"/>
</dbReference>